<accession>C9KPV3</accession>
<comment type="caution">
    <text evidence="8">The sequence shown here is derived from an EMBL/GenBank/DDBJ whole genome shotgun (WGS) entry which is preliminary data.</text>
</comment>
<feature type="region of interest" description="Disordered" evidence="6">
    <location>
        <begin position="340"/>
        <end position="360"/>
    </location>
</feature>
<evidence type="ECO:0000256" key="4">
    <source>
        <dbReference type="ARBA" id="ARBA00022840"/>
    </source>
</evidence>
<dbReference type="Pfam" id="PF22590">
    <property type="entry name" value="Cas3-like_C_2"/>
    <property type="match status" value="1"/>
</dbReference>
<keyword evidence="9" id="KW-1185">Reference proteome</keyword>
<dbReference type="GO" id="GO:0005524">
    <property type="term" value="F:ATP binding"/>
    <property type="evidence" value="ECO:0007669"/>
    <property type="project" value="UniProtKB-KW"/>
</dbReference>
<dbReference type="eggNOG" id="COG1203">
    <property type="taxonomic scope" value="Bacteria"/>
</dbReference>
<dbReference type="SUPFAM" id="SSF52540">
    <property type="entry name" value="P-loop containing nucleoside triphosphate hydrolases"/>
    <property type="match status" value="1"/>
</dbReference>
<dbReference type="InterPro" id="IPR054712">
    <property type="entry name" value="Cas3-like_dom"/>
</dbReference>
<protein>
    <submittedName>
        <fullName evidence="8">CRISPR-associated helicase Cas3</fullName>
    </submittedName>
</protein>
<reference evidence="8" key="1">
    <citation type="submission" date="2009-09" db="EMBL/GenBank/DDBJ databases">
        <authorList>
            <person name="Weinstock G."/>
            <person name="Sodergren E."/>
            <person name="Clifton S."/>
            <person name="Fulton L."/>
            <person name="Fulton B."/>
            <person name="Courtney L."/>
            <person name="Fronick C."/>
            <person name="Harrison M."/>
            <person name="Strong C."/>
            <person name="Farmer C."/>
            <person name="Delahaunty K."/>
            <person name="Markovic C."/>
            <person name="Hall O."/>
            <person name="Minx P."/>
            <person name="Tomlinson C."/>
            <person name="Mitreva M."/>
            <person name="Nelson J."/>
            <person name="Hou S."/>
            <person name="Wollam A."/>
            <person name="Pepin K.H."/>
            <person name="Johnson M."/>
            <person name="Bhonagiri V."/>
            <person name="Nash W.E."/>
            <person name="Warren W."/>
            <person name="Chinwalla A."/>
            <person name="Mardis E.R."/>
            <person name="Wilson R.K."/>
        </authorList>
    </citation>
    <scope>NUCLEOTIDE SEQUENCE [LARGE SCALE GENOMIC DNA]</scope>
    <source>
        <strain evidence="8">DSM 20544</strain>
    </source>
</reference>
<dbReference type="NCBIfam" id="TIGR02562">
    <property type="entry name" value="cas3_yersinia"/>
    <property type="match status" value="1"/>
</dbReference>
<keyword evidence="1" id="KW-0547">Nucleotide-binding</keyword>
<feature type="domain" description="CRISPR-associated nuclease/helicase Cas3" evidence="7">
    <location>
        <begin position="597"/>
        <end position="723"/>
    </location>
</feature>
<dbReference type="InterPro" id="IPR013395">
    <property type="entry name" value="CRISPR-assoc_Cas3_yers"/>
</dbReference>
<dbReference type="AlphaFoldDB" id="C9KPV3"/>
<keyword evidence="4" id="KW-0067">ATP-binding</keyword>
<evidence type="ECO:0000256" key="6">
    <source>
        <dbReference type="SAM" id="MobiDB-lite"/>
    </source>
</evidence>
<dbReference type="HOGENOM" id="CLU_009385_0_0_9"/>
<evidence type="ECO:0000256" key="2">
    <source>
        <dbReference type="ARBA" id="ARBA00022801"/>
    </source>
</evidence>
<evidence type="ECO:0000313" key="9">
    <source>
        <dbReference type="Proteomes" id="UP000003671"/>
    </source>
</evidence>
<evidence type="ECO:0000256" key="5">
    <source>
        <dbReference type="ARBA" id="ARBA00023118"/>
    </source>
</evidence>
<dbReference type="EMBL" id="ABWK02000020">
    <property type="protein sequence ID" value="EEX68258.1"/>
    <property type="molecule type" value="Genomic_DNA"/>
</dbReference>
<keyword evidence="2" id="KW-0378">Hydrolase</keyword>
<sequence length="964" mass="109970">MLAAIAKISGDTEDDDAWIRLFMDGKLKKTALKKEMKDRGSQADALPDMPPIMRLIAWLILSHHRLPVTRNEMEYKLCAMEPLLSLEALFPMVKSDWGYEGVIPAAKNPCFAFSRGFLLDDDDWSKSVKKWLARLLREKAQLQQLCAESSQAMRPLLLYAREALMLADHFVSSQKCQTDIPTEEQKKVLYANTEGDNLCDTLSSHLTKVAAQAVNIAHQLPLFTNAMDVTDTVRFKPAKAPYQWQDKAVREVQAAKQEGEEQAWFVMNMASTGCGKTTANAKLMQSLSPDGKSMRYTLALGLRSLTLQTGSEYQERMHLTKDELAIVIGSSAVEELYRQEKQSDSADLEEKGSPCEIGGSGEEELLEDMLSFEDNFTHEQLKYLDIYLDGRRNPQAKKNGAFLFKPVLVATIDQIIRATEVTRGGKGLLPFLRMMSADLVIDEVDDFSPEDLTAVARLVHLAGLLGRNVVLSSATIPPDLAYGFYQAYQDGLCCYNAFSDRTKTLTAVWVDEFRSESATIPLQQPNQYRLAHESFVEKRVKKLQAQVVKRKAVLIPCQPQTTKEQSWQSYVAAIKQAALQLHGNHHVVDEKTNKEVSFGLVRFANIDPCVNMALALLSAEWPEDTAVFVMCYHSRQVLLLRHEQEAYLDHVLRRKQELGAQVAFQDAILRRHLDYSQAKRCIFLVVATPVEEIGRDHDFDWAIIEPSSYRSIIQLAGRVYRHRPCLQDIEAPNIGVMQFNWRGMVNPGQRAVFCRPGFEKASRYLLQSHDMKDLVPDDNWAHIDAIPRVKVPRPLRPQSRLIDLEHKRLADWRNLDDKSPDEVGGWQQTCWWMTGLPQYLRPFRAGIQDQDLCYRYDAEQGALGFYKRDKGEYIPYGDMCNLRLYPEEKMAPYRERFWLPRSYMASLQAQAARRPYSDADEGEVLQRISERYGQLSLSGYEDGARVCWYDDQLGAFHTLMNERK</sequence>
<dbReference type="PATRIC" id="fig|500635.8.peg.1905"/>
<gene>
    <name evidence="8" type="ORF">MITSMUL_05261</name>
</gene>
<dbReference type="GO" id="GO:0016787">
    <property type="term" value="F:hydrolase activity"/>
    <property type="evidence" value="ECO:0007669"/>
    <property type="project" value="UniProtKB-KW"/>
</dbReference>
<evidence type="ECO:0000259" key="7">
    <source>
        <dbReference type="Pfam" id="PF22590"/>
    </source>
</evidence>
<dbReference type="GO" id="GO:0004386">
    <property type="term" value="F:helicase activity"/>
    <property type="evidence" value="ECO:0007669"/>
    <property type="project" value="UniProtKB-KW"/>
</dbReference>
<evidence type="ECO:0000313" key="8">
    <source>
        <dbReference type="EMBL" id="EEX68258.1"/>
    </source>
</evidence>
<evidence type="ECO:0000256" key="3">
    <source>
        <dbReference type="ARBA" id="ARBA00022806"/>
    </source>
</evidence>
<proteinExistence type="predicted"/>
<dbReference type="InterPro" id="IPR027417">
    <property type="entry name" value="P-loop_NTPase"/>
</dbReference>
<dbReference type="GO" id="GO:0051607">
    <property type="term" value="P:defense response to virus"/>
    <property type="evidence" value="ECO:0007669"/>
    <property type="project" value="UniProtKB-KW"/>
</dbReference>
<keyword evidence="5" id="KW-0051">Antiviral defense</keyword>
<organism evidence="8 9">
    <name type="scientific">Mitsuokella multacida DSM 20544</name>
    <dbReference type="NCBI Taxonomy" id="500635"/>
    <lineage>
        <taxon>Bacteria</taxon>
        <taxon>Bacillati</taxon>
        <taxon>Bacillota</taxon>
        <taxon>Negativicutes</taxon>
        <taxon>Selenomonadales</taxon>
        <taxon>Selenomonadaceae</taxon>
        <taxon>Mitsuokella</taxon>
    </lineage>
</organism>
<name>C9KPV3_9FIRM</name>
<dbReference type="Gene3D" id="3.40.50.300">
    <property type="entry name" value="P-loop containing nucleotide triphosphate hydrolases"/>
    <property type="match status" value="1"/>
</dbReference>
<keyword evidence="3" id="KW-0347">Helicase</keyword>
<evidence type="ECO:0000256" key="1">
    <source>
        <dbReference type="ARBA" id="ARBA00022741"/>
    </source>
</evidence>
<dbReference type="Proteomes" id="UP000003671">
    <property type="component" value="Unassembled WGS sequence"/>
</dbReference>
<feature type="compositionally biased region" description="Basic and acidic residues" evidence="6">
    <location>
        <begin position="340"/>
        <end position="353"/>
    </location>
</feature>
<dbReference type="STRING" id="500635.MITSMUL_05261"/>